<dbReference type="EMBL" id="CDMZ01005633">
    <property type="protein sequence ID" value="CEM53333.1"/>
    <property type="molecule type" value="Genomic_DNA"/>
</dbReference>
<gene>
    <name evidence="1" type="ORF">Cvel_1971</name>
</gene>
<dbReference type="VEuPathDB" id="CryptoDB:Cvel_1971"/>
<evidence type="ECO:0000313" key="1">
    <source>
        <dbReference type="EMBL" id="CEM53333.1"/>
    </source>
</evidence>
<protein>
    <submittedName>
        <fullName evidence="1">Uncharacterized protein</fullName>
    </submittedName>
</protein>
<accession>A0A0G4I8A8</accession>
<reference evidence="1" key="1">
    <citation type="submission" date="2014-11" db="EMBL/GenBank/DDBJ databases">
        <authorList>
            <person name="Otto D Thomas"/>
            <person name="Naeem Raeece"/>
        </authorList>
    </citation>
    <scope>NUCLEOTIDE SEQUENCE</scope>
</reference>
<dbReference type="AlphaFoldDB" id="A0A0G4I8A8"/>
<sequence length="103" mass="11714">MELFDDPAIAGYNKRSAQDIPHWSTLPVSYGDATDKAIKQEIRVAALIMARYLKDVTPDFFFTETPQIAAHLRGGRKGGKRCSLYEKTDSFEEKVRKVCEKMD</sequence>
<proteinExistence type="predicted"/>
<name>A0A0G4I8A8_9ALVE</name>
<organism evidence="1">
    <name type="scientific">Chromera velia CCMP2878</name>
    <dbReference type="NCBI Taxonomy" id="1169474"/>
    <lineage>
        <taxon>Eukaryota</taxon>
        <taxon>Sar</taxon>
        <taxon>Alveolata</taxon>
        <taxon>Colpodellida</taxon>
        <taxon>Chromeraceae</taxon>
        <taxon>Chromera</taxon>
    </lineage>
</organism>